<protein>
    <recommendedName>
        <fullName evidence="6">WRKY domain-containing protein</fullName>
    </recommendedName>
</protein>
<dbReference type="InterPro" id="IPR044810">
    <property type="entry name" value="WRKY_plant"/>
</dbReference>
<evidence type="ECO:0000259" key="6">
    <source>
        <dbReference type="PROSITE" id="PS50811"/>
    </source>
</evidence>
<proteinExistence type="predicted"/>
<evidence type="ECO:0000313" key="7">
    <source>
        <dbReference type="EMBL" id="MCD7457207.1"/>
    </source>
</evidence>
<dbReference type="InterPro" id="IPR003657">
    <property type="entry name" value="WRKY_dom"/>
</dbReference>
<keyword evidence="4" id="KW-0804">Transcription</keyword>
<feature type="domain" description="WRKY" evidence="6">
    <location>
        <begin position="8"/>
        <end position="74"/>
    </location>
</feature>
<dbReference type="SUPFAM" id="SSF118290">
    <property type="entry name" value="WRKY DNA-binding domain"/>
    <property type="match status" value="1"/>
</dbReference>
<dbReference type="PANTHER" id="PTHR32096">
    <property type="entry name" value="WRKY TRANSCRIPTION FACTOR 30-RELATED-RELATED"/>
    <property type="match status" value="1"/>
</dbReference>
<dbReference type="Proteomes" id="UP000823775">
    <property type="component" value="Unassembled WGS sequence"/>
</dbReference>
<evidence type="ECO:0000256" key="3">
    <source>
        <dbReference type="ARBA" id="ARBA00023125"/>
    </source>
</evidence>
<dbReference type="PROSITE" id="PS50811">
    <property type="entry name" value="WRKY"/>
    <property type="match status" value="1"/>
</dbReference>
<gene>
    <name evidence="7" type="ORF">HAX54_034472</name>
</gene>
<evidence type="ECO:0000313" key="8">
    <source>
        <dbReference type="Proteomes" id="UP000823775"/>
    </source>
</evidence>
<evidence type="ECO:0000256" key="1">
    <source>
        <dbReference type="ARBA" id="ARBA00004123"/>
    </source>
</evidence>
<evidence type="ECO:0000256" key="2">
    <source>
        <dbReference type="ARBA" id="ARBA00023015"/>
    </source>
</evidence>
<accession>A0ABS8SED0</accession>
<evidence type="ECO:0000256" key="5">
    <source>
        <dbReference type="ARBA" id="ARBA00023242"/>
    </source>
</evidence>
<sequence>MKFVYELMKEELTDDPWAWRKYGQKPIKGSPFLRNYYRCSTSKGCQAKKQIEKSPKAENLFLVTYCDEHNHPPPTKRCFVTSCNACSKSKLPKGINIVPKELILTSSPSSSKLSKRSRVVASPISPAMPTLGFESAAEEKGEDEEERVVLIPNKSVNEDILMSFEELQVVAGSI</sequence>
<comment type="caution">
    <text evidence="7">The sequence shown here is derived from an EMBL/GenBank/DDBJ whole genome shotgun (WGS) entry which is preliminary data.</text>
</comment>
<evidence type="ECO:0000256" key="4">
    <source>
        <dbReference type="ARBA" id="ARBA00023163"/>
    </source>
</evidence>
<reference evidence="7 8" key="1">
    <citation type="journal article" date="2021" name="BMC Genomics">
        <title>Datura genome reveals duplications of psychoactive alkaloid biosynthetic genes and high mutation rate following tissue culture.</title>
        <authorList>
            <person name="Rajewski A."/>
            <person name="Carter-House D."/>
            <person name="Stajich J."/>
            <person name="Litt A."/>
        </authorList>
    </citation>
    <scope>NUCLEOTIDE SEQUENCE [LARGE SCALE GENOMIC DNA]</scope>
    <source>
        <strain evidence="7">AR-01</strain>
    </source>
</reference>
<dbReference type="Gene3D" id="2.20.25.80">
    <property type="entry name" value="WRKY domain"/>
    <property type="match status" value="1"/>
</dbReference>
<keyword evidence="8" id="KW-1185">Reference proteome</keyword>
<organism evidence="7 8">
    <name type="scientific">Datura stramonium</name>
    <name type="common">Jimsonweed</name>
    <name type="synonym">Common thornapple</name>
    <dbReference type="NCBI Taxonomy" id="4076"/>
    <lineage>
        <taxon>Eukaryota</taxon>
        <taxon>Viridiplantae</taxon>
        <taxon>Streptophyta</taxon>
        <taxon>Embryophyta</taxon>
        <taxon>Tracheophyta</taxon>
        <taxon>Spermatophyta</taxon>
        <taxon>Magnoliopsida</taxon>
        <taxon>eudicotyledons</taxon>
        <taxon>Gunneridae</taxon>
        <taxon>Pentapetalae</taxon>
        <taxon>asterids</taxon>
        <taxon>lamiids</taxon>
        <taxon>Solanales</taxon>
        <taxon>Solanaceae</taxon>
        <taxon>Solanoideae</taxon>
        <taxon>Datureae</taxon>
        <taxon>Datura</taxon>
    </lineage>
</organism>
<dbReference type="PANTHER" id="PTHR32096:SF80">
    <property type="entry name" value="WRKY TRANSCRIPTION FACTOR 27-RELATED"/>
    <property type="match status" value="1"/>
</dbReference>
<keyword evidence="5" id="KW-0539">Nucleus</keyword>
<dbReference type="Pfam" id="PF03106">
    <property type="entry name" value="WRKY"/>
    <property type="match status" value="1"/>
</dbReference>
<name>A0ABS8SED0_DATST</name>
<keyword evidence="3" id="KW-0238">DNA-binding</keyword>
<keyword evidence="2" id="KW-0805">Transcription regulation</keyword>
<dbReference type="EMBL" id="JACEIK010000445">
    <property type="protein sequence ID" value="MCD7457207.1"/>
    <property type="molecule type" value="Genomic_DNA"/>
</dbReference>
<dbReference type="InterPro" id="IPR036576">
    <property type="entry name" value="WRKY_dom_sf"/>
</dbReference>
<comment type="subcellular location">
    <subcellularLocation>
        <location evidence="1">Nucleus</location>
    </subcellularLocation>
</comment>
<dbReference type="SMART" id="SM00774">
    <property type="entry name" value="WRKY"/>
    <property type="match status" value="1"/>
</dbReference>